<dbReference type="AlphaFoldDB" id="A0A182EBX2"/>
<dbReference type="Proteomes" id="UP000271087">
    <property type="component" value="Unassembled WGS sequence"/>
</dbReference>
<evidence type="ECO:0000313" key="4">
    <source>
        <dbReference type="WBParaSite" id="nOo.2.0.1.t05562-RA"/>
    </source>
</evidence>
<accession>A0A182EBX2</accession>
<evidence type="ECO:0000256" key="1">
    <source>
        <dbReference type="SAM" id="MobiDB-lite"/>
    </source>
</evidence>
<dbReference type="OrthoDB" id="5871074at2759"/>
<dbReference type="EMBL" id="UYRW01001512">
    <property type="protein sequence ID" value="VDK78113.1"/>
    <property type="molecule type" value="Genomic_DNA"/>
</dbReference>
<keyword evidence="3" id="KW-1185">Reference proteome</keyword>
<feature type="compositionally biased region" description="Basic and acidic residues" evidence="1">
    <location>
        <begin position="83"/>
        <end position="102"/>
    </location>
</feature>
<dbReference type="WBParaSite" id="nOo.2.0.1.t05562-RA">
    <property type="protein sequence ID" value="nOo.2.0.1.t05562-RA"/>
    <property type="gene ID" value="nOo.2.0.1.g05562"/>
</dbReference>
<gene>
    <name evidence="2" type="ORF">NOO_LOCUS5562</name>
</gene>
<reference evidence="4" key="1">
    <citation type="submission" date="2016-06" db="UniProtKB">
        <authorList>
            <consortium name="WormBaseParasite"/>
        </authorList>
    </citation>
    <scope>IDENTIFICATION</scope>
</reference>
<feature type="region of interest" description="Disordered" evidence="1">
    <location>
        <begin position="80"/>
        <end position="102"/>
    </location>
</feature>
<reference evidence="2 3" key="2">
    <citation type="submission" date="2018-08" db="EMBL/GenBank/DDBJ databases">
        <authorList>
            <person name="Laetsch R D."/>
            <person name="Stevens L."/>
            <person name="Kumar S."/>
            <person name="Blaxter L. M."/>
        </authorList>
    </citation>
    <scope>NUCLEOTIDE SEQUENCE [LARGE SCALE GENOMIC DNA]</scope>
</reference>
<organism evidence="4">
    <name type="scientific">Onchocerca ochengi</name>
    <name type="common">Filarial nematode worm</name>
    <dbReference type="NCBI Taxonomy" id="42157"/>
    <lineage>
        <taxon>Eukaryota</taxon>
        <taxon>Metazoa</taxon>
        <taxon>Ecdysozoa</taxon>
        <taxon>Nematoda</taxon>
        <taxon>Chromadorea</taxon>
        <taxon>Rhabditida</taxon>
        <taxon>Spirurina</taxon>
        <taxon>Spiruromorpha</taxon>
        <taxon>Filarioidea</taxon>
        <taxon>Onchocercidae</taxon>
        <taxon>Onchocerca</taxon>
    </lineage>
</organism>
<protein>
    <submittedName>
        <fullName evidence="4">Apple domain-containing protein</fullName>
    </submittedName>
</protein>
<evidence type="ECO:0000313" key="3">
    <source>
        <dbReference type="Proteomes" id="UP000271087"/>
    </source>
</evidence>
<name>A0A182EBX2_ONCOC</name>
<proteinExistence type="predicted"/>
<feature type="region of interest" description="Disordered" evidence="1">
    <location>
        <begin position="138"/>
        <end position="169"/>
    </location>
</feature>
<sequence>MGRKSQEKCFIQAPSGNVFALPDYYLFSALGPPRRGLQRAVFDEVLTDELIGEIPQAKNDIDAYDDDSLVDLRGEDPLFIPKPYREGKGEQKMKASTVKAERIRTSSISTSTSFTTSARIPSTKPVGRTSAPVILTMRPSFSPQSPFRPLPTQLPPRREFLSPSTPRIGHRVETDSRASFLVPTRPVVPTTPSSPRIDFRLTSHSTSDSLRTGVCHASIFYISTPTSSSQEHSFTHFAITVSTDQCARTCHEFNCAIAHYDPSTGRCQFNPSTAFSIREGQCPPWPTAHYRNNVQTNTPLRIFCVQCHRSFRRGQVSNQRNHIRTSALRPRYTGRLPNSLKRSGLARMHSEFTKQQGIIIESSFSNITWKLEKQRERRKQK</sequence>
<evidence type="ECO:0000313" key="2">
    <source>
        <dbReference type="EMBL" id="VDK78113.1"/>
    </source>
</evidence>